<dbReference type="Pfam" id="PF23259">
    <property type="entry name" value="CHX17_C"/>
    <property type="match status" value="1"/>
</dbReference>
<dbReference type="InterPro" id="IPR006153">
    <property type="entry name" value="Cation/H_exchanger_TM"/>
</dbReference>
<evidence type="ECO:0000259" key="12">
    <source>
        <dbReference type="Pfam" id="PF23256"/>
    </source>
</evidence>
<feature type="transmembrane region" description="Helical" evidence="10">
    <location>
        <begin position="278"/>
        <end position="296"/>
    </location>
</feature>
<dbReference type="EMBL" id="JAAIUW010000009">
    <property type="protein sequence ID" value="KAF7816170.1"/>
    <property type="molecule type" value="Genomic_DNA"/>
</dbReference>
<dbReference type="Pfam" id="PF23256">
    <property type="entry name" value="CHX17_2nd"/>
    <property type="match status" value="1"/>
</dbReference>
<evidence type="ECO:0000256" key="3">
    <source>
        <dbReference type="ARBA" id="ARBA00022538"/>
    </source>
</evidence>
<evidence type="ECO:0000256" key="1">
    <source>
        <dbReference type="ARBA" id="ARBA00004141"/>
    </source>
</evidence>
<dbReference type="GO" id="GO:0016020">
    <property type="term" value="C:membrane"/>
    <property type="evidence" value="ECO:0007669"/>
    <property type="project" value="UniProtKB-SubCell"/>
</dbReference>
<dbReference type="GO" id="GO:0006813">
    <property type="term" value="P:potassium ion transport"/>
    <property type="evidence" value="ECO:0007669"/>
    <property type="project" value="UniProtKB-KW"/>
</dbReference>
<dbReference type="Pfam" id="PF00999">
    <property type="entry name" value="Na_H_Exchanger"/>
    <property type="match status" value="1"/>
</dbReference>
<dbReference type="GO" id="GO:0015297">
    <property type="term" value="F:antiporter activity"/>
    <property type="evidence" value="ECO:0007669"/>
    <property type="project" value="InterPro"/>
</dbReference>
<comment type="caution">
    <text evidence="14">The sequence shown here is derived from an EMBL/GenBank/DDBJ whole genome shotgun (WGS) entry which is preliminary data.</text>
</comment>
<feature type="transmembrane region" description="Helical" evidence="10">
    <location>
        <begin position="308"/>
        <end position="331"/>
    </location>
</feature>
<evidence type="ECO:0000313" key="15">
    <source>
        <dbReference type="Proteomes" id="UP000634136"/>
    </source>
</evidence>
<keyword evidence="2" id="KW-0813">Transport</keyword>
<dbReference type="PANTHER" id="PTHR32468:SF109">
    <property type="entry name" value="CATION_H(+) ANTIPORTER 24-RELATED"/>
    <property type="match status" value="1"/>
</dbReference>
<sequence length="663" mass="73617">MGFMFFLFLSGVKMDTGLVKKTGKRQISTALISIVVPTVASFSVAMCMRKKMDKELAKISSLGGIAGYLGLTSCPALYNILREKNLLSSEVGRTALSIALIGDVLGVIITVVFEAAMQGETGAVHAFWFMVSVLCLTVFVVICVRKWMEWIIEKTPEGQEVSKSYVVSILLGVFVMGFLTDLFGIGIANGPLLLGLAIPDGPPLGTVIVEKTETIIMDFLMPFTFIMVGFYIDVYSLNDVGWSHLAPLFMMCLTSYLTKFLSAWVASLYWRMPLRDGLTLSLMLSLRGQIELLLFVHWMDKMMIKPPGFTVLVLITTTVTATLTPLIHILYDPTKPYMVNKRRTIQHTPPNTDLVIVLSILDTQTVSTLIHLLEVSTPSSTNPISIWALHLVELVGRTNPIFIDHNQQKVPPKYDCPRAVNALTFFQELNGSDSVKLRFFTAVTSKQTMYQDICELALLRKAAFIVVPFRRGDITMNVIRNVASHVLTHAPCSVGILVDRGLHVGGHSFRRSRKKVAMLFLGGADSREALVYADRMAENEGVNLSVARFLSFNQRGESEMEKKMDDGIVTWFWVKNERKESVEYKEVVVQNGEDTIMAIQGMNDGSFDFWIVGRRQGMNPVLLSGLSNWSENEELGLVGDFIASADFSGSASVLVVQQQILRG</sequence>
<evidence type="ECO:0000256" key="10">
    <source>
        <dbReference type="SAM" id="Phobius"/>
    </source>
</evidence>
<evidence type="ECO:0000259" key="13">
    <source>
        <dbReference type="Pfam" id="PF23259"/>
    </source>
</evidence>
<evidence type="ECO:0000256" key="2">
    <source>
        <dbReference type="ARBA" id="ARBA00022448"/>
    </source>
</evidence>
<accession>A0A834WAI5</accession>
<name>A0A834WAI5_9FABA</name>
<dbReference type="AlphaFoldDB" id="A0A834WAI5"/>
<dbReference type="InterPro" id="IPR057290">
    <property type="entry name" value="CHX17_C"/>
</dbReference>
<dbReference type="GO" id="GO:0012505">
    <property type="term" value="C:endomembrane system"/>
    <property type="evidence" value="ECO:0007669"/>
    <property type="project" value="TreeGrafter"/>
</dbReference>
<dbReference type="Gene3D" id="3.40.50.12370">
    <property type="match status" value="1"/>
</dbReference>
<proteinExistence type="inferred from homology"/>
<feature type="domain" description="Cation/H(+) antiporter C-terminal" evidence="13">
    <location>
        <begin position="516"/>
        <end position="659"/>
    </location>
</feature>
<dbReference type="Gene3D" id="1.20.1530.20">
    <property type="match status" value="1"/>
</dbReference>
<comment type="similarity">
    <text evidence="9">Belongs to the monovalent cation:proton antiporter 2 (CPA2) transporter (TC 2.A.37) family. CHX (TC 2.A.37.4) subfamily.</text>
</comment>
<feature type="transmembrane region" description="Helical" evidence="10">
    <location>
        <begin position="30"/>
        <end position="48"/>
    </location>
</feature>
<feature type="domain" description="Cation/H+ exchanger transmembrane" evidence="11">
    <location>
        <begin position="2"/>
        <end position="326"/>
    </location>
</feature>
<evidence type="ECO:0000256" key="7">
    <source>
        <dbReference type="ARBA" id="ARBA00023065"/>
    </source>
</evidence>
<evidence type="ECO:0000259" key="11">
    <source>
        <dbReference type="Pfam" id="PF00999"/>
    </source>
</evidence>
<feature type="transmembrane region" description="Helical" evidence="10">
    <location>
        <begin position="214"/>
        <end position="232"/>
    </location>
</feature>
<feature type="domain" description="Cation/H(+) antiporter central" evidence="12">
    <location>
        <begin position="385"/>
        <end position="503"/>
    </location>
</feature>
<evidence type="ECO:0000256" key="4">
    <source>
        <dbReference type="ARBA" id="ARBA00022692"/>
    </source>
</evidence>
<keyword evidence="4 10" id="KW-0812">Transmembrane</keyword>
<keyword evidence="6 10" id="KW-1133">Transmembrane helix</keyword>
<gene>
    <name evidence="14" type="ORF">G2W53_030139</name>
</gene>
<dbReference type="PANTHER" id="PTHR32468">
    <property type="entry name" value="CATION/H + ANTIPORTER"/>
    <property type="match status" value="1"/>
</dbReference>
<evidence type="ECO:0000256" key="5">
    <source>
        <dbReference type="ARBA" id="ARBA00022958"/>
    </source>
</evidence>
<evidence type="ECO:0000256" key="6">
    <source>
        <dbReference type="ARBA" id="ARBA00022989"/>
    </source>
</evidence>
<keyword evidence="15" id="KW-1185">Reference proteome</keyword>
<dbReference type="Proteomes" id="UP000634136">
    <property type="component" value="Unassembled WGS sequence"/>
</dbReference>
<evidence type="ECO:0000256" key="8">
    <source>
        <dbReference type="ARBA" id="ARBA00023136"/>
    </source>
</evidence>
<evidence type="ECO:0000313" key="14">
    <source>
        <dbReference type="EMBL" id="KAF7816170.1"/>
    </source>
</evidence>
<dbReference type="InterPro" id="IPR038770">
    <property type="entry name" value="Na+/solute_symporter_sf"/>
</dbReference>
<keyword evidence="8 10" id="KW-0472">Membrane</keyword>
<keyword evidence="3" id="KW-0633">Potassium transport</keyword>
<dbReference type="OrthoDB" id="1861329at2759"/>
<feature type="transmembrane region" description="Helical" evidence="10">
    <location>
        <begin position="244"/>
        <end position="266"/>
    </location>
</feature>
<evidence type="ECO:0000256" key="9">
    <source>
        <dbReference type="ARBA" id="ARBA00038341"/>
    </source>
</evidence>
<dbReference type="InterPro" id="IPR050794">
    <property type="entry name" value="CPA2_transporter"/>
</dbReference>
<dbReference type="GO" id="GO:0006885">
    <property type="term" value="P:regulation of pH"/>
    <property type="evidence" value="ECO:0007669"/>
    <property type="project" value="TreeGrafter"/>
</dbReference>
<dbReference type="GO" id="GO:1902600">
    <property type="term" value="P:proton transmembrane transport"/>
    <property type="evidence" value="ECO:0007669"/>
    <property type="project" value="InterPro"/>
</dbReference>
<dbReference type="InterPro" id="IPR057291">
    <property type="entry name" value="CHX17_2nd"/>
</dbReference>
<protein>
    <submittedName>
        <fullName evidence="14">Cation/H(+) antiporter 24-like</fullName>
    </submittedName>
</protein>
<feature type="transmembrane region" description="Helical" evidence="10">
    <location>
        <begin position="125"/>
        <end position="144"/>
    </location>
</feature>
<feature type="transmembrane region" description="Helical" evidence="10">
    <location>
        <begin position="165"/>
        <end position="194"/>
    </location>
</feature>
<organism evidence="14 15">
    <name type="scientific">Senna tora</name>
    <dbReference type="NCBI Taxonomy" id="362788"/>
    <lineage>
        <taxon>Eukaryota</taxon>
        <taxon>Viridiplantae</taxon>
        <taxon>Streptophyta</taxon>
        <taxon>Embryophyta</taxon>
        <taxon>Tracheophyta</taxon>
        <taxon>Spermatophyta</taxon>
        <taxon>Magnoliopsida</taxon>
        <taxon>eudicotyledons</taxon>
        <taxon>Gunneridae</taxon>
        <taxon>Pentapetalae</taxon>
        <taxon>rosids</taxon>
        <taxon>fabids</taxon>
        <taxon>Fabales</taxon>
        <taxon>Fabaceae</taxon>
        <taxon>Caesalpinioideae</taxon>
        <taxon>Cassia clade</taxon>
        <taxon>Senna</taxon>
    </lineage>
</organism>
<keyword evidence="5" id="KW-0630">Potassium</keyword>
<keyword evidence="7" id="KW-0406">Ion transport</keyword>
<comment type="subcellular location">
    <subcellularLocation>
        <location evidence="1">Membrane</location>
        <topology evidence="1">Multi-pass membrane protein</topology>
    </subcellularLocation>
</comment>
<reference evidence="14" key="1">
    <citation type="submission" date="2020-09" db="EMBL/GenBank/DDBJ databases">
        <title>Genome-Enabled Discovery of Anthraquinone Biosynthesis in Senna tora.</title>
        <authorList>
            <person name="Kang S.-H."/>
            <person name="Pandey R.P."/>
            <person name="Lee C.-M."/>
            <person name="Sim J.-S."/>
            <person name="Jeong J.-T."/>
            <person name="Choi B.-S."/>
            <person name="Jung M."/>
            <person name="Ginzburg D."/>
            <person name="Zhao K."/>
            <person name="Won S.Y."/>
            <person name="Oh T.-J."/>
            <person name="Yu Y."/>
            <person name="Kim N.-H."/>
            <person name="Lee O.R."/>
            <person name="Lee T.-H."/>
            <person name="Bashyal P."/>
            <person name="Kim T.-S."/>
            <person name="Lee W.-H."/>
            <person name="Kawkins C."/>
            <person name="Kim C.-K."/>
            <person name="Kim J.S."/>
            <person name="Ahn B.O."/>
            <person name="Rhee S.Y."/>
            <person name="Sohng J.K."/>
        </authorList>
    </citation>
    <scope>NUCLEOTIDE SEQUENCE</scope>
    <source>
        <tissue evidence="14">Leaf</tissue>
    </source>
</reference>
<feature type="transmembrane region" description="Helical" evidence="10">
    <location>
        <begin position="94"/>
        <end position="113"/>
    </location>
</feature>